<dbReference type="SUPFAM" id="SSF55874">
    <property type="entry name" value="ATPase domain of HSP90 chaperone/DNA topoisomerase II/histidine kinase"/>
    <property type="match status" value="1"/>
</dbReference>
<keyword evidence="8" id="KW-0812">Transmembrane</keyword>
<reference evidence="11" key="1">
    <citation type="submission" date="2017-06" db="EMBL/GenBank/DDBJ databases">
        <authorList>
            <person name="Varghese N."/>
            <person name="Submissions S."/>
        </authorList>
    </citation>
    <scope>NUCLEOTIDE SEQUENCE [LARGE SCALE GENOMIC DNA]</scope>
    <source>
        <strain evidence="11">DSM 27993</strain>
    </source>
</reference>
<dbReference type="EMBL" id="FZNX01000001">
    <property type="protein sequence ID" value="SNR32670.1"/>
    <property type="molecule type" value="Genomic_DNA"/>
</dbReference>
<keyword evidence="7" id="KW-0802">TPR repeat</keyword>
<proteinExistence type="predicted"/>
<dbReference type="PRINTS" id="PR00344">
    <property type="entry name" value="BCTRLSENSOR"/>
</dbReference>
<protein>
    <recommendedName>
        <fullName evidence="2">histidine kinase</fullName>
        <ecNumber evidence="2">2.7.13.3</ecNumber>
    </recommendedName>
</protein>
<evidence type="ECO:0000313" key="11">
    <source>
        <dbReference type="Proteomes" id="UP000198412"/>
    </source>
</evidence>
<feature type="transmembrane region" description="Helical" evidence="8">
    <location>
        <begin position="401"/>
        <end position="421"/>
    </location>
</feature>
<dbReference type="InterPro" id="IPR036890">
    <property type="entry name" value="HATPase_C_sf"/>
</dbReference>
<feature type="repeat" description="TPR" evidence="7">
    <location>
        <begin position="163"/>
        <end position="196"/>
    </location>
</feature>
<dbReference type="Gene3D" id="3.30.565.10">
    <property type="entry name" value="Histidine kinase-like ATPase, C-terminal domain"/>
    <property type="match status" value="1"/>
</dbReference>
<dbReference type="InterPro" id="IPR003594">
    <property type="entry name" value="HATPase_dom"/>
</dbReference>
<evidence type="ECO:0000256" key="4">
    <source>
        <dbReference type="ARBA" id="ARBA00022679"/>
    </source>
</evidence>
<dbReference type="InterPro" id="IPR004358">
    <property type="entry name" value="Sig_transdc_His_kin-like_C"/>
</dbReference>
<dbReference type="GO" id="GO:0000155">
    <property type="term" value="F:phosphorelay sensor kinase activity"/>
    <property type="evidence" value="ECO:0007669"/>
    <property type="project" value="InterPro"/>
</dbReference>
<gene>
    <name evidence="10" type="ORF">SAMN04488111_0358</name>
</gene>
<accession>A0A238VE35</accession>
<dbReference type="Gene3D" id="1.10.287.130">
    <property type="match status" value="1"/>
</dbReference>
<evidence type="ECO:0000256" key="8">
    <source>
        <dbReference type="SAM" id="Phobius"/>
    </source>
</evidence>
<keyword evidence="11" id="KW-1185">Reference proteome</keyword>
<organism evidence="10 11">
    <name type="scientific">Lutibacter flavus</name>
    <dbReference type="NCBI Taxonomy" id="691689"/>
    <lineage>
        <taxon>Bacteria</taxon>
        <taxon>Pseudomonadati</taxon>
        <taxon>Bacteroidota</taxon>
        <taxon>Flavobacteriia</taxon>
        <taxon>Flavobacteriales</taxon>
        <taxon>Flavobacteriaceae</taxon>
        <taxon>Lutibacter</taxon>
    </lineage>
</organism>
<keyword evidence="3" id="KW-0597">Phosphoprotein</keyword>
<evidence type="ECO:0000256" key="2">
    <source>
        <dbReference type="ARBA" id="ARBA00012438"/>
    </source>
</evidence>
<name>A0A238VE35_9FLAO</name>
<keyword evidence="4" id="KW-0808">Transferase</keyword>
<dbReference type="EC" id="2.7.13.3" evidence="2"/>
<dbReference type="PROSITE" id="PS50005">
    <property type="entry name" value="TPR"/>
    <property type="match status" value="3"/>
</dbReference>
<dbReference type="PANTHER" id="PTHR43711">
    <property type="entry name" value="TWO-COMPONENT HISTIDINE KINASE"/>
    <property type="match status" value="1"/>
</dbReference>
<dbReference type="PROSITE" id="PS50109">
    <property type="entry name" value="HIS_KIN"/>
    <property type="match status" value="1"/>
</dbReference>
<dbReference type="InterPro" id="IPR036097">
    <property type="entry name" value="HisK_dim/P_sf"/>
</dbReference>
<dbReference type="Pfam" id="PF00512">
    <property type="entry name" value="HisKA"/>
    <property type="match status" value="1"/>
</dbReference>
<sequence>MRQNIIFIVIVFITFLGSAQNQDNTINYLDELYPSTQLDSAQVSKLIKKGIEYDSLKKIDSSYSIFKMALQISENIKSKHHIAECLYRIGIYFELKNNYSESINSFEKALVLYENLKDYESVAYIQNLIGYNYFFLNKEEKSIEFYFKSLTLYKSINNKDGVAFNLIDIGNLYYEHENYEFAKRYFEEALNIYLELEDKSGIAVCYTNIGNVTSDAGNSFDGIEYFFRSIEIEEEIEDFEGIGVNFNNIGDCYLNVEQFDNAELYFKKALKIADEIDDEELRAIVYLNLSDLNNKVHNYREAINYGEKSLEISKRIGIIDFELDNLKNISFAYENLGNKSKAFEILKQHKLINDSVIKSDKSKKIQLFNALNELEKSNFTIKELSIKNELSQVKHENEKKIIYGLIIAMAIFGFLIIILILQQASKKKAYNLLAFKNHQINRMNYEIQAQRDNLKQLNNTKDKFFSIIAHDLKNPFNSIRGFTELLIENINSYDDQKRLKFLKIIKGSTANASNLLNNLLIWANSQSGNLKYDPKKIELVKLVSDVVSLLEIQAINKEISIYNNVNHNLSVIADENMLNTILRNLISNAIKFSNPKGSIHIISTFDEEFVEITIKDNGIGMLKEVVDNLFNVEFKSSQTGTANEQGSGLGLILCKDFVEKHGGKIWVESIIDEGSEFKFTIPISK</sequence>
<dbReference type="SUPFAM" id="SSF47384">
    <property type="entry name" value="Homodimeric domain of signal transducing histidine kinase"/>
    <property type="match status" value="1"/>
</dbReference>
<evidence type="ECO:0000259" key="9">
    <source>
        <dbReference type="PROSITE" id="PS50109"/>
    </source>
</evidence>
<dbReference type="CDD" id="cd00082">
    <property type="entry name" value="HisKA"/>
    <property type="match status" value="1"/>
</dbReference>
<keyword evidence="8" id="KW-1133">Transmembrane helix</keyword>
<dbReference type="CDD" id="cd00075">
    <property type="entry name" value="HATPase"/>
    <property type="match status" value="1"/>
</dbReference>
<dbReference type="SUPFAM" id="SSF48452">
    <property type="entry name" value="TPR-like"/>
    <property type="match status" value="2"/>
</dbReference>
<keyword evidence="8" id="KW-0472">Membrane</keyword>
<dbReference type="RefSeq" id="WP_089376713.1">
    <property type="nucleotide sequence ID" value="NZ_FZNX01000001.1"/>
</dbReference>
<feature type="repeat" description="TPR" evidence="7">
    <location>
        <begin position="243"/>
        <end position="276"/>
    </location>
</feature>
<evidence type="ECO:0000256" key="5">
    <source>
        <dbReference type="ARBA" id="ARBA00022777"/>
    </source>
</evidence>
<feature type="domain" description="Histidine kinase" evidence="9">
    <location>
        <begin position="467"/>
        <end position="685"/>
    </location>
</feature>
<dbReference type="InterPro" id="IPR003661">
    <property type="entry name" value="HisK_dim/P_dom"/>
</dbReference>
<evidence type="ECO:0000256" key="3">
    <source>
        <dbReference type="ARBA" id="ARBA00022553"/>
    </source>
</evidence>
<dbReference type="PANTHER" id="PTHR43711:SF31">
    <property type="entry name" value="HISTIDINE KINASE"/>
    <property type="match status" value="1"/>
</dbReference>
<dbReference type="InterPro" id="IPR050736">
    <property type="entry name" value="Sensor_HK_Regulatory"/>
</dbReference>
<evidence type="ECO:0000256" key="1">
    <source>
        <dbReference type="ARBA" id="ARBA00000085"/>
    </source>
</evidence>
<dbReference type="Pfam" id="PF02518">
    <property type="entry name" value="HATPase_c"/>
    <property type="match status" value="1"/>
</dbReference>
<dbReference type="Pfam" id="PF13424">
    <property type="entry name" value="TPR_12"/>
    <property type="match status" value="2"/>
</dbReference>
<evidence type="ECO:0000256" key="7">
    <source>
        <dbReference type="PROSITE-ProRule" id="PRU00339"/>
    </source>
</evidence>
<evidence type="ECO:0000313" key="10">
    <source>
        <dbReference type="EMBL" id="SNR32670.1"/>
    </source>
</evidence>
<dbReference type="Gene3D" id="1.25.40.10">
    <property type="entry name" value="Tetratricopeptide repeat domain"/>
    <property type="match status" value="3"/>
</dbReference>
<dbReference type="SMART" id="SM00387">
    <property type="entry name" value="HATPase_c"/>
    <property type="match status" value="1"/>
</dbReference>
<dbReference type="InterPro" id="IPR005467">
    <property type="entry name" value="His_kinase_dom"/>
</dbReference>
<feature type="repeat" description="TPR" evidence="7">
    <location>
        <begin position="83"/>
        <end position="116"/>
    </location>
</feature>
<keyword evidence="6" id="KW-0902">Two-component regulatory system</keyword>
<dbReference type="Proteomes" id="UP000198412">
    <property type="component" value="Unassembled WGS sequence"/>
</dbReference>
<comment type="catalytic activity">
    <reaction evidence="1">
        <text>ATP + protein L-histidine = ADP + protein N-phospho-L-histidine.</text>
        <dbReference type="EC" id="2.7.13.3"/>
    </reaction>
</comment>
<evidence type="ECO:0000256" key="6">
    <source>
        <dbReference type="ARBA" id="ARBA00023012"/>
    </source>
</evidence>
<dbReference type="SMART" id="SM00388">
    <property type="entry name" value="HisKA"/>
    <property type="match status" value="1"/>
</dbReference>
<keyword evidence="5 10" id="KW-0418">Kinase</keyword>
<dbReference type="InterPro" id="IPR019734">
    <property type="entry name" value="TPR_rpt"/>
</dbReference>
<dbReference type="FunFam" id="3.30.565.10:FF:000006">
    <property type="entry name" value="Sensor histidine kinase WalK"/>
    <property type="match status" value="1"/>
</dbReference>
<dbReference type="OrthoDB" id="9810447at2"/>
<dbReference type="AlphaFoldDB" id="A0A238VE35"/>
<dbReference type="InterPro" id="IPR011990">
    <property type="entry name" value="TPR-like_helical_dom_sf"/>
</dbReference>
<dbReference type="SMART" id="SM00028">
    <property type="entry name" value="TPR"/>
    <property type="match status" value="7"/>
</dbReference>